<sequence>MTTLTSTAPDTDIFTERESEVRSYSRSWPTVFTSAKGSWLRTE</sequence>
<reference evidence="2" key="1">
    <citation type="journal article" date="2019" name="Int. J. Syst. Evol. Microbiol.">
        <title>The Global Catalogue of Microorganisms (GCM) 10K type strain sequencing project: providing services to taxonomists for standard genome sequencing and annotation.</title>
        <authorList>
            <consortium name="The Broad Institute Genomics Platform"/>
            <consortium name="The Broad Institute Genome Sequencing Center for Infectious Disease"/>
            <person name="Wu L."/>
            <person name="Ma J."/>
        </authorList>
    </citation>
    <scope>NUCLEOTIDE SEQUENCE [LARGE SCALE GENOMIC DNA]</scope>
    <source>
        <strain evidence="2">DT72</strain>
    </source>
</reference>
<feature type="non-terminal residue" evidence="1">
    <location>
        <position position="43"/>
    </location>
</feature>
<evidence type="ECO:0000313" key="1">
    <source>
        <dbReference type="EMBL" id="MFD1811089.1"/>
    </source>
</evidence>
<name>A0ABW4NYG8_9NOCA</name>
<comment type="caution">
    <text evidence="1">The sequence shown here is derived from an EMBL/GenBank/DDBJ whole genome shotgun (WGS) entry which is preliminary data.</text>
</comment>
<keyword evidence="2" id="KW-1185">Reference proteome</keyword>
<accession>A0ABW4NYG8</accession>
<evidence type="ECO:0000313" key="2">
    <source>
        <dbReference type="Proteomes" id="UP001597286"/>
    </source>
</evidence>
<dbReference type="Proteomes" id="UP001597286">
    <property type="component" value="Unassembled WGS sequence"/>
</dbReference>
<dbReference type="GO" id="GO:0045303">
    <property type="term" value="F:diaminobutyrate-2-oxoglutarate transaminase activity"/>
    <property type="evidence" value="ECO:0007669"/>
    <property type="project" value="UniProtKB-EC"/>
</dbReference>
<proteinExistence type="predicted"/>
<dbReference type="EC" id="2.6.1.76" evidence="1"/>
<dbReference type="EMBL" id="JBHUFB010000004">
    <property type="protein sequence ID" value="MFD1811089.1"/>
    <property type="molecule type" value="Genomic_DNA"/>
</dbReference>
<keyword evidence="1" id="KW-0808">Transferase</keyword>
<protein>
    <submittedName>
        <fullName evidence="1">Diaminobutyrate--2-oxoglutarate transaminase</fullName>
        <ecNumber evidence="1">2.6.1.76</ecNumber>
    </submittedName>
</protein>
<organism evidence="1 2">
    <name type="scientific">Rhodococcus gannanensis</name>
    <dbReference type="NCBI Taxonomy" id="1960308"/>
    <lineage>
        <taxon>Bacteria</taxon>
        <taxon>Bacillati</taxon>
        <taxon>Actinomycetota</taxon>
        <taxon>Actinomycetes</taxon>
        <taxon>Mycobacteriales</taxon>
        <taxon>Nocardiaceae</taxon>
        <taxon>Rhodococcus</taxon>
    </lineage>
</organism>
<keyword evidence="1" id="KW-0032">Aminotransferase</keyword>
<gene>
    <name evidence="1" type="ORF">ACFSJG_02575</name>
</gene>